<dbReference type="GO" id="GO:0005634">
    <property type="term" value="C:nucleus"/>
    <property type="evidence" value="ECO:0007669"/>
    <property type="project" value="UniProtKB-SubCell"/>
</dbReference>
<evidence type="ECO:0000256" key="20">
    <source>
        <dbReference type="ARBA" id="ARBA00030729"/>
    </source>
</evidence>
<feature type="region of interest" description="Disordered" evidence="25">
    <location>
        <begin position="29"/>
        <end position="56"/>
    </location>
</feature>
<dbReference type="SUPFAM" id="SSF56281">
    <property type="entry name" value="Metallo-hydrolase/oxidoreductase"/>
    <property type="match status" value="2"/>
</dbReference>
<proteinExistence type="inferred from homology"/>
<dbReference type="EMBL" id="RJVU01061863">
    <property type="protein sequence ID" value="ROJ30553.1"/>
    <property type="molecule type" value="Genomic_DNA"/>
</dbReference>
<dbReference type="OrthoDB" id="527344at2759"/>
<evidence type="ECO:0000256" key="2">
    <source>
        <dbReference type="ARBA" id="ARBA00001947"/>
    </source>
</evidence>
<evidence type="ECO:0000256" key="14">
    <source>
        <dbReference type="ARBA" id="ARBA00022833"/>
    </source>
</evidence>
<dbReference type="InterPro" id="IPR027794">
    <property type="entry name" value="tRNase_Z_dom"/>
</dbReference>
<evidence type="ECO:0000256" key="24">
    <source>
        <dbReference type="ARBA" id="ARBA00047136"/>
    </source>
</evidence>
<feature type="domain" description="tRNase Z endonuclease" evidence="26">
    <location>
        <begin position="73"/>
        <end position="123"/>
    </location>
</feature>
<dbReference type="FunFam" id="3.60.15.10:FF:000014">
    <property type="entry name" value="Zinc phosphodiesterase ELAC protein 2"/>
    <property type="match status" value="1"/>
</dbReference>
<comment type="catalytic activity">
    <reaction evidence="1">
        <text>Endonucleolytic cleavage of RNA, removing extra 3' nucleotides from tRNA precursor, generating 3' termini of tRNAs. A 3'-hydroxy group is left at the tRNA terminus and a 5'-phosphoryl group is left at the trailer molecule.</text>
        <dbReference type="EC" id="3.1.26.11"/>
    </reaction>
</comment>
<keyword evidence="18" id="KW-1135">Mitochondrion nucleoid</keyword>
<dbReference type="EC" id="3.1.26.11" evidence="6"/>
<comment type="subcellular location">
    <subcellularLocation>
        <location evidence="4">Mitochondrion matrix</location>
        <location evidence="4">Mitochondrion nucleoid</location>
    </subcellularLocation>
    <subcellularLocation>
        <location evidence="3">Nucleus</location>
    </subcellularLocation>
</comment>
<protein>
    <recommendedName>
        <fullName evidence="7">Zinc phosphodiesterase ELAC protein 2</fullName>
        <ecNumber evidence="6">3.1.26.11</ecNumber>
    </recommendedName>
    <alternativeName>
        <fullName evidence="22">ElaC homolog protein 2</fullName>
    </alternativeName>
    <alternativeName>
        <fullName evidence="20">Ribonuclease Z 2</fullName>
    </alternativeName>
    <alternativeName>
        <fullName evidence="21">tRNA 3 endonuclease 2</fullName>
    </alternativeName>
    <alternativeName>
        <fullName evidence="19">tRNase Z 2</fullName>
    </alternativeName>
</protein>
<evidence type="ECO:0000256" key="4">
    <source>
        <dbReference type="ARBA" id="ARBA00004436"/>
    </source>
</evidence>
<evidence type="ECO:0000256" key="3">
    <source>
        <dbReference type="ARBA" id="ARBA00004123"/>
    </source>
</evidence>
<dbReference type="Proteomes" id="UP000281406">
    <property type="component" value="Unassembled WGS sequence"/>
</dbReference>
<feature type="region of interest" description="Disordered" evidence="25">
    <location>
        <begin position="195"/>
        <end position="240"/>
    </location>
</feature>
<dbReference type="PANTHER" id="PTHR12553:SF49">
    <property type="entry name" value="ZINC PHOSPHODIESTERASE ELAC PROTEIN 2"/>
    <property type="match status" value="1"/>
</dbReference>
<keyword evidence="14" id="KW-0862">Zinc</keyword>
<evidence type="ECO:0000256" key="13">
    <source>
        <dbReference type="ARBA" id="ARBA00022801"/>
    </source>
</evidence>
<comment type="caution">
    <text evidence="27">The sequence shown here is derived from an EMBL/GenBank/DDBJ whole genome shotgun (WGS) entry which is preliminary data.</text>
</comment>
<evidence type="ECO:0000256" key="15">
    <source>
        <dbReference type="ARBA" id="ARBA00022946"/>
    </source>
</evidence>
<evidence type="ECO:0000313" key="28">
    <source>
        <dbReference type="Proteomes" id="UP000281406"/>
    </source>
</evidence>
<dbReference type="GO" id="GO:0042781">
    <property type="term" value="F:3'-tRNA processing endoribonuclease activity"/>
    <property type="evidence" value="ECO:0007669"/>
    <property type="project" value="UniProtKB-EC"/>
</dbReference>
<name>A0A3N0XSJ2_ANAGA</name>
<keyword evidence="16" id="KW-0496">Mitochondrion</keyword>
<evidence type="ECO:0000256" key="12">
    <source>
        <dbReference type="ARBA" id="ARBA00022759"/>
    </source>
</evidence>
<organism evidence="27 28">
    <name type="scientific">Anabarilius grahami</name>
    <name type="common">Kanglang fish</name>
    <name type="synonym">Barilius grahami</name>
    <dbReference type="NCBI Taxonomy" id="495550"/>
    <lineage>
        <taxon>Eukaryota</taxon>
        <taxon>Metazoa</taxon>
        <taxon>Chordata</taxon>
        <taxon>Craniata</taxon>
        <taxon>Vertebrata</taxon>
        <taxon>Euteleostomi</taxon>
        <taxon>Actinopterygii</taxon>
        <taxon>Neopterygii</taxon>
        <taxon>Teleostei</taxon>
        <taxon>Ostariophysi</taxon>
        <taxon>Cypriniformes</taxon>
        <taxon>Xenocyprididae</taxon>
        <taxon>Xenocypridinae</taxon>
        <taxon>Xenocypridinae incertae sedis</taxon>
        <taxon>Anabarilius</taxon>
    </lineage>
</organism>
<dbReference type="InterPro" id="IPR047151">
    <property type="entry name" value="RNZ2-like"/>
</dbReference>
<evidence type="ECO:0000313" key="27">
    <source>
        <dbReference type="EMBL" id="ROJ30553.1"/>
    </source>
</evidence>
<feature type="compositionally biased region" description="Low complexity" evidence="25">
    <location>
        <begin position="199"/>
        <end position="215"/>
    </location>
</feature>
<evidence type="ECO:0000256" key="8">
    <source>
        <dbReference type="ARBA" id="ARBA00022553"/>
    </source>
</evidence>
<keyword evidence="10" id="KW-0540">Nuclease</keyword>
<evidence type="ECO:0000256" key="7">
    <source>
        <dbReference type="ARBA" id="ARBA00013357"/>
    </source>
</evidence>
<feature type="compositionally biased region" description="Basic and acidic residues" evidence="25">
    <location>
        <begin position="776"/>
        <end position="787"/>
    </location>
</feature>
<evidence type="ECO:0000256" key="1">
    <source>
        <dbReference type="ARBA" id="ARBA00000402"/>
    </source>
</evidence>
<evidence type="ECO:0000256" key="11">
    <source>
        <dbReference type="ARBA" id="ARBA00022723"/>
    </source>
</evidence>
<evidence type="ECO:0000259" key="26">
    <source>
        <dbReference type="Pfam" id="PF13691"/>
    </source>
</evidence>
<evidence type="ECO:0000256" key="18">
    <source>
        <dbReference type="ARBA" id="ARBA00023271"/>
    </source>
</evidence>
<evidence type="ECO:0000256" key="9">
    <source>
        <dbReference type="ARBA" id="ARBA00022694"/>
    </source>
</evidence>
<reference evidence="27 28" key="1">
    <citation type="submission" date="2018-10" db="EMBL/GenBank/DDBJ databases">
        <title>Genome assembly for a Yunnan-Guizhou Plateau 3E fish, Anabarilius grahami (Regan), and its evolutionary and genetic applications.</title>
        <authorList>
            <person name="Jiang W."/>
        </authorList>
    </citation>
    <scope>NUCLEOTIDE SEQUENCE [LARGE SCALE GENOMIC DNA]</scope>
    <source>
        <strain evidence="27">AG-KIZ</strain>
        <tissue evidence="27">Muscle</tissue>
    </source>
</reference>
<evidence type="ECO:0000256" key="22">
    <source>
        <dbReference type="ARBA" id="ARBA00032616"/>
    </source>
</evidence>
<evidence type="ECO:0000256" key="25">
    <source>
        <dbReference type="SAM" id="MobiDB-lite"/>
    </source>
</evidence>
<evidence type="ECO:0000256" key="23">
    <source>
        <dbReference type="ARBA" id="ARBA00046098"/>
    </source>
</evidence>
<dbReference type="AlphaFoldDB" id="A0A3N0XSJ2"/>
<comment type="subunit">
    <text evidence="24">Homodimer. Interacts with PTCD1.</text>
</comment>
<comment type="similarity">
    <text evidence="5">Belongs to the RNase Z family.</text>
</comment>
<dbReference type="GO" id="GO:1990180">
    <property type="term" value="P:mitochondrial tRNA 3'-end processing"/>
    <property type="evidence" value="ECO:0007669"/>
    <property type="project" value="TreeGrafter"/>
</dbReference>
<evidence type="ECO:0000256" key="21">
    <source>
        <dbReference type="ARBA" id="ARBA00032104"/>
    </source>
</evidence>
<dbReference type="PANTHER" id="PTHR12553">
    <property type="entry name" value="ZINC PHOSPHODIESTERASE ELAC PROTEIN 2"/>
    <property type="match status" value="1"/>
</dbReference>
<gene>
    <name evidence="27" type="ORF">DPX16_1532</name>
</gene>
<dbReference type="Gene3D" id="3.60.15.10">
    <property type="entry name" value="Ribonuclease Z/Hydroxyacylglutathione hydrolase-like"/>
    <property type="match status" value="2"/>
</dbReference>
<evidence type="ECO:0000256" key="5">
    <source>
        <dbReference type="ARBA" id="ARBA00007823"/>
    </source>
</evidence>
<sequence>MLARLRCSFLTRRALRVGEESLLTLMDTHTSGKSRPLKDTRRHVKTRDSRRQGELHGPSTVYVQVAGAGSRDNGASLYVFSEYNRYLFNCAEGTQRLMQEHKMKIARLDNIFLTRMSWETVGGLSGMILTLKDTGVPQCVLSGPPQLDKYLQAIRVFSGPLEDIKLAVRPYTEPQYKDNTMTVTQVPLFSELKAEAGRRSPGSGRSSSPNSSQRGALKRLEDMEESPSVNSGRRSAKGKGKITRDSSLVVAYVCKLHPKKGNFLVLKAKEMGLPVGTAAIGPIIDALKAGKTVTHDGKEIRPEELCTPADPGPVFIVVDCPSEDFIQPLCTNHTLQRHQTGGSEDSAALVVHMTPESVLNTDQYKSWMERFPSSTEHLVMNEQTFTPHNARSHKLQTQLNLIHPEIFPQLKLYKSKEPQASLNVPNVRAECLLKFQLRPKLEWQRDAILSCDSEEFVKEAAEVANFLEEVEECRKFQVAASVSTSGEKFPEIVFLGTGSSLPMKIRNVSGTLVNISPSQSLLLDCGEGTFGQLCRHYGNDVDEVLSKLSTIFVSHLHADHHTTSLGKAFSPVFLIAPVQIMTWLNQYHDHCQQILSQINIIPSKFLCDGAEIPKVKTKSFIQTVLKKNDLVKFQTCYVRHCKNAFACSLTHQSGWQLVFSGDTMPCEAVANIGKNATLLIHEATLEDGMEEEALEKRHSTTSQAIGMGMKMNAEFIVLNHFSQRYAKIPLFNDDFNSKVGISFDHMRIRFGDFQMLPRLIRPLKALFAEEIEEMEERRERREMKKSIEPPSNGESGTSRQLEETSRSAKREQDDLNQETAVKRLKTN</sequence>
<dbReference type="InterPro" id="IPR036866">
    <property type="entry name" value="RibonucZ/Hydroxyglut_hydro"/>
</dbReference>
<evidence type="ECO:0000256" key="16">
    <source>
        <dbReference type="ARBA" id="ARBA00023128"/>
    </source>
</evidence>
<keyword evidence="9" id="KW-0819">tRNA processing</keyword>
<feature type="compositionally biased region" description="Basic and acidic residues" evidence="25">
    <location>
        <begin position="800"/>
        <end position="813"/>
    </location>
</feature>
<keyword evidence="13" id="KW-0378">Hydrolase</keyword>
<evidence type="ECO:0000256" key="17">
    <source>
        <dbReference type="ARBA" id="ARBA00023242"/>
    </source>
</evidence>
<keyword evidence="11" id="KW-0479">Metal-binding</keyword>
<feature type="region of interest" description="Disordered" evidence="25">
    <location>
        <begin position="776"/>
        <end position="827"/>
    </location>
</feature>
<dbReference type="Pfam" id="PF23023">
    <property type="entry name" value="Anti-Pycsar_Apyc1"/>
    <property type="match status" value="1"/>
</dbReference>
<keyword evidence="12" id="KW-0255">Endonuclease</keyword>
<keyword evidence="28" id="KW-1185">Reference proteome</keyword>
<evidence type="ECO:0000256" key="6">
    <source>
        <dbReference type="ARBA" id="ARBA00012477"/>
    </source>
</evidence>
<dbReference type="GO" id="GO:0042645">
    <property type="term" value="C:mitochondrial nucleoid"/>
    <property type="evidence" value="ECO:0007669"/>
    <property type="project" value="UniProtKB-SubCell"/>
</dbReference>
<dbReference type="Pfam" id="PF13691">
    <property type="entry name" value="Lactamase_B_4"/>
    <property type="match status" value="1"/>
</dbReference>
<dbReference type="GO" id="GO:0046872">
    <property type="term" value="F:metal ion binding"/>
    <property type="evidence" value="ECO:0007669"/>
    <property type="project" value="UniProtKB-KW"/>
</dbReference>
<evidence type="ECO:0000256" key="10">
    <source>
        <dbReference type="ARBA" id="ARBA00022722"/>
    </source>
</evidence>
<comment type="cofactor">
    <cofactor evidence="2">
        <name>Zn(2+)</name>
        <dbReference type="ChEBI" id="CHEBI:29105"/>
    </cofactor>
</comment>
<keyword evidence="8" id="KW-0597">Phosphoprotein</keyword>
<keyword evidence="17" id="KW-0539">Nucleus</keyword>
<accession>A0A3N0XSJ2</accession>
<comment type="function">
    <text evidence="23">Zinc phosphodiesterase, which displays mitochondrial tRNA 3'-processing endonuclease activity. Involved in tRNA maturation, by removing a 3'-trailer from precursor tRNA. Associates with mitochondrial DNA complexes at the nucleoids to initiate RNA processing and ribosome assembly.</text>
</comment>
<evidence type="ECO:0000256" key="19">
    <source>
        <dbReference type="ARBA" id="ARBA00030689"/>
    </source>
</evidence>
<keyword evidence="15" id="KW-0809">Transit peptide</keyword>
<dbReference type="CDD" id="cd07718">
    <property type="entry name" value="RNaseZ_ELAC1_ELAC2-C-term-like_MBL-fold"/>
    <property type="match status" value="1"/>
</dbReference>